<dbReference type="InterPro" id="IPR001610">
    <property type="entry name" value="PAC"/>
</dbReference>
<evidence type="ECO:0000259" key="7">
    <source>
        <dbReference type="PROSITE" id="PS50113"/>
    </source>
</evidence>
<dbReference type="CDD" id="cd00130">
    <property type="entry name" value="PAS"/>
    <property type="match status" value="1"/>
</dbReference>
<evidence type="ECO:0000256" key="2">
    <source>
        <dbReference type="ARBA" id="ARBA00012438"/>
    </source>
</evidence>
<proteinExistence type="predicted"/>
<dbReference type="SUPFAM" id="SSF55785">
    <property type="entry name" value="PYP-like sensor domain (PAS domain)"/>
    <property type="match status" value="2"/>
</dbReference>
<evidence type="ECO:0000313" key="8">
    <source>
        <dbReference type="EMBL" id="GAG22385.1"/>
    </source>
</evidence>
<evidence type="ECO:0000259" key="6">
    <source>
        <dbReference type="PROSITE" id="PS50112"/>
    </source>
</evidence>
<dbReference type="InterPro" id="IPR000700">
    <property type="entry name" value="PAS-assoc_C"/>
</dbReference>
<feature type="non-terminal residue" evidence="8">
    <location>
        <position position="1"/>
    </location>
</feature>
<dbReference type="EMBL" id="BARS01035778">
    <property type="protein sequence ID" value="GAG22385.1"/>
    <property type="molecule type" value="Genomic_DNA"/>
</dbReference>
<organism evidence="8">
    <name type="scientific">marine sediment metagenome</name>
    <dbReference type="NCBI Taxonomy" id="412755"/>
    <lineage>
        <taxon>unclassified sequences</taxon>
        <taxon>metagenomes</taxon>
        <taxon>ecological metagenomes</taxon>
    </lineage>
</organism>
<keyword evidence="4" id="KW-0808">Transferase</keyword>
<evidence type="ECO:0000256" key="1">
    <source>
        <dbReference type="ARBA" id="ARBA00000085"/>
    </source>
</evidence>
<dbReference type="InterPro" id="IPR000014">
    <property type="entry name" value="PAS"/>
</dbReference>
<dbReference type="GO" id="GO:0004673">
    <property type="term" value="F:protein histidine kinase activity"/>
    <property type="evidence" value="ECO:0007669"/>
    <property type="project" value="UniProtKB-EC"/>
</dbReference>
<dbReference type="SMART" id="SM00091">
    <property type="entry name" value="PAS"/>
    <property type="match status" value="2"/>
</dbReference>
<dbReference type="SMART" id="SM00086">
    <property type="entry name" value="PAC"/>
    <property type="match status" value="2"/>
</dbReference>
<feature type="domain" description="PAC" evidence="7">
    <location>
        <begin position="185"/>
        <end position="240"/>
    </location>
</feature>
<dbReference type="Pfam" id="PF13426">
    <property type="entry name" value="PAS_9"/>
    <property type="match status" value="1"/>
</dbReference>
<reference evidence="8" key="1">
    <citation type="journal article" date="2014" name="Front. Microbiol.">
        <title>High frequency of phylogenetically diverse reductive dehalogenase-homologous genes in deep subseafloor sedimentary metagenomes.</title>
        <authorList>
            <person name="Kawai M."/>
            <person name="Futagami T."/>
            <person name="Toyoda A."/>
            <person name="Takaki Y."/>
            <person name="Nishi S."/>
            <person name="Hori S."/>
            <person name="Arai W."/>
            <person name="Tsubouchi T."/>
            <person name="Morono Y."/>
            <person name="Uchiyama I."/>
            <person name="Ito T."/>
            <person name="Fujiyama A."/>
            <person name="Inagaki F."/>
            <person name="Takami H."/>
        </authorList>
    </citation>
    <scope>NUCLEOTIDE SEQUENCE</scope>
    <source>
        <strain evidence="8">Expedition CK06-06</strain>
    </source>
</reference>
<feature type="domain" description="PAS" evidence="6">
    <location>
        <begin position="1"/>
        <end position="38"/>
    </location>
</feature>
<dbReference type="Gene3D" id="2.10.70.100">
    <property type="match status" value="1"/>
</dbReference>
<name>X0VVQ7_9ZZZZ</name>
<gene>
    <name evidence="8" type="ORF">S01H1_55081</name>
</gene>
<dbReference type="InterPro" id="IPR013655">
    <property type="entry name" value="PAS_fold_3"/>
</dbReference>
<sequence>YRGLIDNSMVGVFTSNIKGELVFVNDAMVEMYDFDSPEHMMADGSLSRWSDPNQRKKMLGLLNEHGIVTNFEAETITNTGRHIYVLFSVKLLGENIFGMVMDITDRKEMELLLEKGSNHLRRAQEVANAGSWELNLKSGKLFWSDEVYRIFNLSLGSPLSYEDFLKVVLPEDRGHVERSWQAALRGAPYDIEHRIHVSGEVKWLREKAEVEFDGTGRAVRGIGTVQDITERKQAEQKIIDYQQRLKALAHQLRANSGL</sequence>
<accession>X0VVQ7</accession>
<dbReference type="Pfam" id="PF08447">
    <property type="entry name" value="PAS_3"/>
    <property type="match status" value="1"/>
</dbReference>
<evidence type="ECO:0000256" key="4">
    <source>
        <dbReference type="ARBA" id="ARBA00022679"/>
    </source>
</evidence>
<evidence type="ECO:0000256" key="5">
    <source>
        <dbReference type="ARBA" id="ARBA00022777"/>
    </source>
</evidence>
<dbReference type="AlphaFoldDB" id="X0VVQ7"/>
<feature type="non-terminal residue" evidence="8">
    <location>
        <position position="258"/>
    </location>
</feature>
<dbReference type="PROSITE" id="PS50113">
    <property type="entry name" value="PAC"/>
    <property type="match status" value="1"/>
</dbReference>
<dbReference type="PANTHER" id="PTHR43304">
    <property type="entry name" value="PHYTOCHROME-LIKE PROTEIN CPH1"/>
    <property type="match status" value="1"/>
</dbReference>
<comment type="catalytic activity">
    <reaction evidence="1">
        <text>ATP + protein L-histidine = ADP + protein N-phospho-L-histidine.</text>
        <dbReference type="EC" id="2.7.13.3"/>
    </reaction>
</comment>
<dbReference type="InterPro" id="IPR052162">
    <property type="entry name" value="Sensor_kinase/Photoreceptor"/>
</dbReference>
<keyword evidence="3" id="KW-0597">Phosphoprotein</keyword>
<evidence type="ECO:0000256" key="3">
    <source>
        <dbReference type="ARBA" id="ARBA00022553"/>
    </source>
</evidence>
<dbReference type="Gene3D" id="3.30.450.20">
    <property type="entry name" value="PAS domain"/>
    <property type="match status" value="2"/>
</dbReference>
<keyword evidence="5" id="KW-0418">Kinase</keyword>
<dbReference type="EC" id="2.7.13.3" evidence="2"/>
<comment type="caution">
    <text evidence="8">The sequence shown here is derived from an EMBL/GenBank/DDBJ whole genome shotgun (WGS) entry which is preliminary data.</text>
</comment>
<dbReference type="NCBIfam" id="TIGR00229">
    <property type="entry name" value="sensory_box"/>
    <property type="match status" value="1"/>
</dbReference>
<protein>
    <recommendedName>
        <fullName evidence="2">histidine kinase</fullName>
        <ecNumber evidence="2">2.7.13.3</ecNumber>
    </recommendedName>
</protein>
<dbReference type="PANTHER" id="PTHR43304:SF1">
    <property type="entry name" value="PAC DOMAIN-CONTAINING PROTEIN"/>
    <property type="match status" value="1"/>
</dbReference>
<dbReference type="PROSITE" id="PS50112">
    <property type="entry name" value="PAS"/>
    <property type="match status" value="1"/>
</dbReference>
<dbReference type="InterPro" id="IPR035965">
    <property type="entry name" value="PAS-like_dom_sf"/>
</dbReference>